<evidence type="ECO:0000256" key="2">
    <source>
        <dbReference type="ARBA" id="ARBA00022649"/>
    </source>
</evidence>
<accession>A0ABR7DXI7</accession>
<sequence>MATEVVWTEPALDELNEIYTYYSEQKSESVAVNVFNAIVDAADRLALFPQMGEVVDLLSGRMKCYRSLIEGNYKIIYYEENNIVNIALIWDCRQNPLRLLDKLK</sequence>
<comment type="caution">
    <text evidence="3">The sequence shown here is derived from an EMBL/GenBank/DDBJ whole genome shotgun (WGS) entry which is preliminary data.</text>
</comment>
<comment type="similarity">
    <text evidence="1">Belongs to the RelE toxin family.</text>
</comment>
<organism evidence="3 4">
    <name type="scientific">Parabacteroides segnis</name>
    <dbReference type="NCBI Taxonomy" id="2763058"/>
    <lineage>
        <taxon>Bacteria</taxon>
        <taxon>Pseudomonadati</taxon>
        <taxon>Bacteroidota</taxon>
        <taxon>Bacteroidia</taxon>
        <taxon>Bacteroidales</taxon>
        <taxon>Tannerellaceae</taxon>
        <taxon>Parabacteroides</taxon>
    </lineage>
</organism>
<dbReference type="RefSeq" id="WP_128132730.1">
    <property type="nucleotide sequence ID" value="NZ_JACOOI010000001.1"/>
</dbReference>
<dbReference type="InterPro" id="IPR035093">
    <property type="entry name" value="RelE/ParE_toxin_dom_sf"/>
</dbReference>
<evidence type="ECO:0000256" key="1">
    <source>
        <dbReference type="ARBA" id="ARBA00006226"/>
    </source>
</evidence>
<name>A0ABR7DXI7_9BACT</name>
<evidence type="ECO:0000313" key="3">
    <source>
        <dbReference type="EMBL" id="MBC5641623.1"/>
    </source>
</evidence>
<dbReference type="EMBL" id="JACOOI010000001">
    <property type="protein sequence ID" value="MBC5641623.1"/>
    <property type="molecule type" value="Genomic_DNA"/>
</dbReference>
<gene>
    <name evidence="3" type="ORF">H8S77_01795</name>
</gene>
<dbReference type="Proteomes" id="UP000644010">
    <property type="component" value="Unassembled WGS sequence"/>
</dbReference>
<protein>
    <submittedName>
        <fullName evidence="3">Type II toxin-antitoxin system RelE/ParE family toxin</fullName>
    </submittedName>
</protein>
<dbReference type="SUPFAM" id="SSF143011">
    <property type="entry name" value="RelE-like"/>
    <property type="match status" value="1"/>
</dbReference>
<reference evidence="3 4" key="1">
    <citation type="submission" date="2020-08" db="EMBL/GenBank/DDBJ databases">
        <title>Genome public.</title>
        <authorList>
            <person name="Liu C."/>
            <person name="Sun Q."/>
        </authorList>
    </citation>
    <scope>NUCLEOTIDE SEQUENCE [LARGE SCALE GENOMIC DNA]</scope>
    <source>
        <strain evidence="3 4">BX2</strain>
    </source>
</reference>
<keyword evidence="2" id="KW-1277">Toxin-antitoxin system</keyword>
<proteinExistence type="inferred from homology"/>
<dbReference type="Gene3D" id="3.30.2310.20">
    <property type="entry name" value="RelE-like"/>
    <property type="match status" value="1"/>
</dbReference>
<dbReference type="InterPro" id="IPR007712">
    <property type="entry name" value="RelE/ParE_toxin"/>
</dbReference>
<dbReference type="Pfam" id="PF05016">
    <property type="entry name" value="ParE_toxin"/>
    <property type="match status" value="1"/>
</dbReference>
<keyword evidence="4" id="KW-1185">Reference proteome</keyword>
<evidence type="ECO:0000313" key="4">
    <source>
        <dbReference type="Proteomes" id="UP000644010"/>
    </source>
</evidence>
<dbReference type="InterPro" id="IPR051803">
    <property type="entry name" value="TA_system_RelE-like_toxin"/>
</dbReference>
<dbReference type="PANTHER" id="PTHR33755">
    <property type="entry name" value="TOXIN PARE1-RELATED"/>
    <property type="match status" value="1"/>
</dbReference>